<evidence type="ECO:0000256" key="5">
    <source>
        <dbReference type="ARBA" id="ARBA00022516"/>
    </source>
</evidence>
<dbReference type="PANTHER" id="PTHR33694:SF1">
    <property type="entry name" value="UDP-3-O-ACYL-N-ACETYLGLUCOSAMINE DEACETYLASE 1, MITOCHONDRIAL-RELATED"/>
    <property type="match status" value="1"/>
</dbReference>
<proteinExistence type="inferred from homology"/>
<name>A0A345D885_9BURK</name>
<dbReference type="GO" id="GO:0046872">
    <property type="term" value="F:metal ion binding"/>
    <property type="evidence" value="ECO:0007669"/>
    <property type="project" value="UniProtKB-KW"/>
</dbReference>
<sequence length="311" mass="34033">MSALLQKTLAAEVKTTGIGLHSGRKVVLTLKPAPVNTGVVYRRVDVDASLDICAVADAVVDTRMATTLAHPDNPQARVLTIEHLMSALAGLGVDNVIVEVNAPEIPIMDGSATSFVYLIRSVGLVAQEAPRKFIRIMQSVSVSEGDKWARLDPYFGFKTRFDIDFDHPAIDQTGNFFELDFVGDAFVKHIARARTFGFIQDVEALRGLGLAQGGSLSNAIVMDEYKILNPEGLRYSDEFVKHKILDAIGDLYVIGYPILASYSAYKSGHALNNLLIRAVLADEANFEIVSFEDEVDAPNFAQAQSKVQEWM</sequence>
<evidence type="ECO:0000256" key="8">
    <source>
        <dbReference type="ARBA" id="ARBA00022801"/>
    </source>
</evidence>
<dbReference type="InterPro" id="IPR004463">
    <property type="entry name" value="UDP-acyl_GlcNac_deAcase"/>
</dbReference>
<comment type="function">
    <text evidence="2 12">Catalyzes the hydrolysis of UDP-3-O-myristoyl-N-acetylglucosamine to form UDP-3-O-myristoylglucosamine and acetate, the committed step in lipid A biosynthesis.</text>
</comment>
<dbReference type="InterPro" id="IPR011334">
    <property type="entry name" value="UDP-acyl_GlcNac_deAcase_C"/>
</dbReference>
<dbReference type="EMBL" id="CP031124">
    <property type="protein sequence ID" value="AXF84573.1"/>
    <property type="molecule type" value="Genomic_DNA"/>
</dbReference>
<dbReference type="NCBIfam" id="TIGR00325">
    <property type="entry name" value="lpxC"/>
    <property type="match status" value="1"/>
</dbReference>
<reference evidence="14" key="1">
    <citation type="submission" date="2018-07" db="EMBL/GenBank/DDBJ databases">
        <authorList>
            <person name="Kim H."/>
        </authorList>
    </citation>
    <scope>NUCLEOTIDE SEQUENCE [LARGE SCALE GENOMIC DNA]</scope>
    <source>
        <strain evidence="14">F02</strain>
    </source>
</reference>
<keyword evidence="7 12" id="KW-0479">Metal-binding</keyword>
<feature type="binding site" evidence="12">
    <location>
        <position position="83"/>
    </location>
    <ligand>
        <name>Zn(2+)</name>
        <dbReference type="ChEBI" id="CHEBI:29105"/>
    </ligand>
</feature>
<dbReference type="EC" id="3.5.1.108" evidence="4 12"/>
<protein>
    <recommendedName>
        <fullName evidence="4 12">UDP-3-O-acyl-N-acetylglucosamine deacetylase</fullName>
        <shortName evidence="12">UDP-3-O-acyl-GlcNAc deacetylase</shortName>
        <ecNumber evidence="4 12">3.5.1.108</ecNumber>
    </recommendedName>
    <alternativeName>
        <fullName evidence="12">UDP-3-O-[R-3-hydroxymyristoyl]-N-acetylglucosamine deacetylase</fullName>
    </alternativeName>
</protein>
<organism evidence="13 14">
    <name type="scientific">Ephemeroptericola cinctiostellae</name>
    <dbReference type="NCBI Taxonomy" id="2268024"/>
    <lineage>
        <taxon>Bacteria</taxon>
        <taxon>Pseudomonadati</taxon>
        <taxon>Pseudomonadota</taxon>
        <taxon>Betaproteobacteria</taxon>
        <taxon>Burkholderiales</taxon>
        <taxon>Burkholderiaceae</taxon>
        <taxon>Ephemeroptericola</taxon>
    </lineage>
</organism>
<dbReference type="Proteomes" id="UP000252182">
    <property type="component" value="Chromosome"/>
</dbReference>
<keyword evidence="5 12" id="KW-0444">Lipid biosynthesis</keyword>
<keyword evidence="8 12" id="KW-0378">Hydrolase</keyword>
<evidence type="ECO:0000256" key="10">
    <source>
        <dbReference type="ARBA" id="ARBA00023098"/>
    </source>
</evidence>
<comment type="cofactor">
    <cofactor evidence="1 12">
        <name>Zn(2+)</name>
        <dbReference type="ChEBI" id="CHEBI:29105"/>
    </cofactor>
</comment>
<dbReference type="SUPFAM" id="SSF54211">
    <property type="entry name" value="Ribosomal protein S5 domain 2-like"/>
    <property type="match status" value="2"/>
</dbReference>
<dbReference type="KEGG" id="hyf:DTO96_100282"/>
<dbReference type="InterPro" id="IPR015870">
    <property type="entry name" value="UDP-acyl_N-AcGlcN_deAcase_N"/>
</dbReference>
<dbReference type="AlphaFoldDB" id="A0A345D885"/>
<dbReference type="PANTHER" id="PTHR33694">
    <property type="entry name" value="UDP-3-O-ACYL-N-ACETYLGLUCOSAMINE DEACETYLASE 1, MITOCHONDRIAL-RELATED"/>
    <property type="match status" value="1"/>
</dbReference>
<dbReference type="InterPro" id="IPR020568">
    <property type="entry name" value="Ribosomal_Su5_D2-typ_SF"/>
</dbReference>
<feature type="binding site" evidence="12">
    <location>
        <position position="242"/>
    </location>
    <ligand>
        <name>Zn(2+)</name>
        <dbReference type="ChEBI" id="CHEBI:29105"/>
    </ligand>
</feature>
<dbReference type="RefSeq" id="WP_114561861.1">
    <property type="nucleotide sequence ID" value="NZ_CP031124.1"/>
</dbReference>
<evidence type="ECO:0000313" key="14">
    <source>
        <dbReference type="Proteomes" id="UP000252182"/>
    </source>
</evidence>
<evidence type="ECO:0000256" key="11">
    <source>
        <dbReference type="ARBA" id="ARBA00024535"/>
    </source>
</evidence>
<evidence type="ECO:0000313" key="13">
    <source>
        <dbReference type="EMBL" id="AXF84573.1"/>
    </source>
</evidence>
<dbReference type="GO" id="GO:0009245">
    <property type="term" value="P:lipid A biosynthetic process"/>
    <property type="evidence" value="ECO:0007669"/>
    <property type="project" value="UniProtKB-UniRule"/>
</dbReference>
<evidence type="ECO:0000256" key="6">
    <source>
        <dbReference type="ARBA" id="ARBA00022556"/>
    </source>
</evidence>
<dbReference type="HAMAP" id="MF_00388">
    <property type="entry name" value="LpxC"/>
    <property type="match status" value="1"/>
</dbReference>
<evidence type="ECO:0000256" key="3">
    <source>
        <dbReference type="ARBA" id="ARBA00005002"/>
    </source>
</evidence>
<evidence type="ECO:0000256" key="1">
    <source>
        <dbReference type="ARBA" id="ARBA00001947"/>
    </source>
</evidence>
<evidence type="ECO:0000256" key="9">
    <source>
        <dbReference type="ARBA" id="ARBA00022833"/>
    </source>
</evidence>
<dbReference type="OrthoDB" id="9802746at2"/>
<feature type="active site" description="Proton donor" evidence="12">
    <location>
        <position position="269"/>
    </location>
</feature>
<evidence type="ECO:0000256" key="4">
    <source>
        <dbReference type="ARBA" id="ARBA00012745"/>
    </source>
</evidence>
<evidence type="ECO:0000256" key="12">
    <source>
        <dbReference type="HAMAP-Rule" id="MF_00388"/>
    </source>
</evidence>
<keyword evidence="6 12" id="KW-0441">Lipid A biosynthesis</keyword>
<evidence type="ECO:0000256" key="2">
    <source>
        <dbReference type="ARBA" id="ARBA00002923"/>
    </source>
</evidence>
<dbReference type="GO" id="GO:0016020">
    <property type="term" value="C:membrane"/>
    <property type="evidence" value="ECO:0007669"/>
    <property type="project" value="GOC"/>
</dbReference>
<comment type="pathway">
    <text evidence="3 12">Glycolipid biosynthesis; lipid IV(A) biosynthesis; lipid IV(A) from (3R)-3-hydroxytetradecanoyl-[acyl-carrier-protein] and UDP-N-acetyl-alpha-D-glucosamine: step 2/6.</text>
</comment>
<keyword evidence="14" id="KW-1185">Reference proteome</keyword>
<dbReference type="GO" id="GO:0103117">
    <property type="term" value="F:UDP-3-O-acyl-N-acetylglucosamine deacetylase activity"/>
    <property type="evidence" value="ECO:0007669"/>
    <property type="project" value="UniProtKB-UniRule"/>
</dbReference>
<keyword evidence="10 12" id="KW-0443">Lipid metabolism</keyword>
<evidence type="ECO:0000256" key="7">
    <source>
        <dbReference type="ARBA" id="ARBA00022723"/>
    </source>
</evidence>
<comment type="catalytic activity">
    <reaction evidence="11 12">
        <text>a UDP-3-O-[(3R)-3-hydroxyacyl]-N-acetyl-alpha-D-glucosamine + H2O = a UDP-3-O-[(3R)-3-hydroxyacyl]-alpha-D-glucosamine + acetate</text>
        <dbReference type="Rhea" id="RHEA:67816"/>
        <dbReference type="ChEBI" id="CHEBI:15377"/>
        <dbReference type="ChEBI" id="CHEBI:30089"/>
        <dbReference type="ChEBI" id="CHEBI:137740"/>
        <dbReference type="ChEBI" id="CHEBI:173225"/>
        <dbReference type="EC" id="3.5.1.108"/>
    </reaction>
</comment>
<feature type="binding site" evidence="12">
    <location>
        <position position="246"/>
    </location>
    <ligand>
        <name>Zn(2+)</name>
        <dbReference type="ChEBI" id="CHEBI:29105"/>
    </ligand>
</feature>
<comment type="similarity">
    <text evidence="12">Belongs to the LpxC family.</text>
</comment>
<dbReference type="UniPathway" id="UPA00359">
    <property type="reaction ID" value="UER00478"/>
</dbReference>
<keyword evidence="9 12" id="KW-0862">Zinc</keyword>
<dbReference type="Gene3D" id="3.30.1700.10">
    <property type="entry name" value="lpxc deacetylase, domain 2"/>
    <property type="match status" value="1"/>
</dbReference>
<accession>A0A345D885</accession>
<gene>
    <name evidence="12 13" type="primary">lpxC</name>
    <name evidence="13" type="ORF">DTO96_100282</name>
</gene>
<dbReference type="Pfam" id="PF03331">
    <property type="entry name" value="LpxC"/>
    <property type="match status" value="1"/>
</dbReference>
<dbReference type="Gene3D" id="3.30.230.20">
    <property type="entry name" value="lpxc deacetylase, domain 1"/>
    <property type="match status" value="1"/>
</dbReference>